<protein>
    <submittedName>
        <fullName evidence="2">Beta-lactamase family protein</fullName>
    </submittedName>
</protein>
<reference evidence="2" key="2">
    <citation type="journal article" date="2021" name="PeerJ">
        <title>Extensive microbial diversity within the chicken gut microbiome revealed by metagenomics and culture.</title>
        <authorList>
            <person name="Gilroy R."/>
            <person name="Ravi A."/>
            <person name="Getino M."/>
            <person name="Pursley I."/>
            <person name="Horton D.L."/>
            <person name="Alikhan N.F."/>
            <person name="Baker D."/>
            <person name="Gharbi K."/>
            <person name="Hall N."/>
            <person name="Watson M."/>
            <person name="Adriaenssens E.M."/>
            <person name="Foster-Nyarko E."/>
            <person name="Jarju S."/>
            <person name="Secka A."/>
            <person name="Antonio M."/>
            <person name="Oren A."/>
            <person name="Chaudhuri R.R."/>
            <person name="La Ragione R."/>
            <person name="Hildebrand F."/>
            <person name="Pallen M.J."/>
        </authorList>
    </citation>
    <scope>NUCLEOTIDE SEQUENCE</scope>
    <source>
        <strain evidence="2">15467</strain>
    </source>
</reference>
<organism evidence="2 3">
    <name type="scientific">Candidatus Egerieousia excrementavium</name>
    <dbReference type="NCBI Taxonomy" id="2840778"/>
    <lineage>
        <taxon>Bacteria</taxon>
        <taxon>Pseudomonadati</taxon>
        <taxon>Bacteroidota</taxon>
        <taxon>Bacteroidia</taxon>
        <taxon>Bacteroidales</taxon>
        <taxon>Candidatus Egerieousia</taxon>
    </lineage>
</organism>
<sequence>MPLLATALIVSCGETKEEIVANEIQQIMETNKAVGLAVVAVKDGQVVYNNTFGYKDLEAQTPLQKDDIFRIASISKSFTATGIMQLVEQGKLDLEADVSDILGFEVRNPKYPKVPITVRMLLSHSSSMNDYNGYFSLNSINPDSSKTWKTAWNDYEPGTKYEYCNMGFNTLGTIIEIVSGERFDQYIVNHIMTPLGVYAGYEIASLDSSKFVKLYEYDTEKGTFVNSPDAYAPRTEEIANYVMGKSTPVFSPTGGVKISAQDLAKVMMMHMGLGTLDSTTIINKESAELMQSQIIPTNEEGTTGYGFAICTADKLIDGVTMIGHTGSAYGVYTAMFWDAERKFGFVVMTNGCTGRRDNGFMSIHREVAACLYNNFVKEQ</sequence>
<dbReference type="SUPFAM" id="SSF56601">
    <property type="entry name" value="beta-lactamase/transpeptidase-like"/>
    <property type="match status" value="1"/>
</dbReference>
<dbReference type="PANTHER" id="PTHR46825:SF9">
    <property type="entry name" value="BETA-LACTAMASE-RELATED DOMAIN-CONTAINING PROTEIN"/>
    <property type="match status" value="1"/>
</dbReference>
<reference evidence="2" key="1">
    <citation type="submission" date="2020-10" db="EMBL/GenBank/DDBJ databases">
        <authorList>
            <person name="Gilroy R."/>
        </authorList>
    </citation>
    <scope>NUCLEOTIDE SEQUENCE</scope>
    <source>
        <strain evidence="2">15467</strain>
    </source>
</reference>
<evidence type="ECO:0000313" key="3">
    <source>
        <dbReference type="Proteomes" id="UP000823635"/>
    </source>
</evidence>
<accession>A0A9D9GYY4</accession>
<name>A0A9D9GYY4_9BACT</name>
<dbReference type="Gene3D" id="3.40.710.10">
    <property type="entry name" value="DD-peptidase/beta-lactamase superfamily"/>
    <property type="match status" value="1"/>
</dbReference>
<comment type="caution">
    <text evidence="2">The sequence shown here is derived from an EMBL/GenBank/DDBJ whole genome shotgun (WGS) entry which is preliminary data.</text>
</comment>
<feature type="domain" description="Beta-lactamase-related" evidence="1">
    <location>
        <begin position="21"/>
        <end position="354"/>
    </location>
</feature>
<dbReference type="EMBL" id="JADINB010000126">
    <property type="protein sequence ID" value="MBO8429397.1"/>
    <property type="molecule type" value="Genomic_DNA"/>
</dbReference>
<dbReference type="InterPro" id="IPR001466">
    <property type="entry name" value="Beta-lactam-related"/>
</dbReference>
<evidence type="ECO:0000313" key="2">
    <source>
        <dbReference type="EMBL" id="MBO8429397.1"/>
    </source>
</evidence>
<dbReference type="InterPro" id="IPR050491">
    <property type="entry name" value="AmpC-like"/>
</dbReference>
<evidence type="ECO:0000259" key="1">
    <source>
        <dbReference type="Pfam" id="PF00144"/>
    </source>
</evidence>
<dbReference type="Proteomes" id="UP000823635">
    <property type="component" value="Unassembled WGS sequence"/>
</dbReference>
<proteinExistence type="predicted"/>
<dbReference type="PANTHER" id="PTHR46825">
    <property type="entry name" value="D-ALANYL-D-ALANINE-CARBOXYPEPTIDASE/ENDOPEPTIDASE AMPH"/>
    <property type="match status" value="1"/>
</dbReference>
<dbReference type="InterPro" id="IPR012338">
    <property type="entry name" value="Beta-lactam/transpept-like"/>
</dbReference>
<gene>
    <name evidence="2" type="ORF">IAC68_05665</name>
</gene>
<dbReference type="AlphaFoldDB" id="A0A9D9GYY4"/>
<dbReference type="Pfam" id="PF00144">
    <property type="entry name" value="Beta-lactamase"/>
    <property type="match status" value="1"/>
</dbReference>